<evidence type="ECO:0000256" key="2">
    <source>
        <dbReference type="ARBA" id="ARBA00022771"/>
    </source>
</evidence>
<dbReference type="GO" id="GO:0008270">
    <property type="term" value="F:zinc ion binding"/>
    <property type="evidence" value="ECO:0007669"/>
    <property type="project" value="UniProtKB-KW"/>
</dbReference>
<comment type="function">
    <text evidence="4">E3 ubiquitin-protein ligase that mediates ubiquitination and subsequent proteasomal degradation of target proteins. E3 ubiquitin ligases accept ubiquitin from an E2 ubiquitin-conjugating enzyme in the form of a thioester and then directly transfers the ubiquitin to targeted substrates. It probably triggers the ubiquitin-mediated degradation of different substrates.</text>
</comment>
<proteinExistence type="predicted"/>
<dbReference type="PANTHER" id="PTHR46632">
    <property type="entry name" value="E3 UBIQUITIN-PROTEIN LIGASE SINA-LIKE 4"/>
    <property type="match status" value="1"/>
</dbReference>
<dbReference type="InterPro" id="IPR044286">
    <property type="entry name" value="SINL_plant"/>
</dbReference>
<reference evidence="7" key="1">
    <citation type="submission" date="2015-06" db="UniProtKB">
        <authorList>
            <consortium name="EnsemblPlants"/>
        </authorList>
    </citation>
    <scope>IDENTIFICATION</scope>
</reference>
<keyword evidence="1" id="KW-0479">Metal-binding</keyword>
<keyword evidence="2" id="KW-0863">Zinc-finger</keyword>
<dbReference type="EnsemblPlants" id="EMT23018">
    <property type="protein sequence ID" value="EMT23018"/>
    <property type="gene ID" value="F775_19732"/>
</dbReference>
<feature type="region of interest" description="Disordered" evidence="5">
    <location>
        <begin position="409"/>
        <end position="444"/>
    </location>
</feature>
<dbReference type="SUPFAM" id="SSF49599">
    <property type="entry name" value="TRAF domain-like"/>
    <property type="match status" value="1"/>
</dbReference>
<feature type="compositionally biased region" description="Basic residues" evidence="5">
    <location>
        <begin position="434"/>
        <end position="444"/>
    </location>
</feature>
<dbReference type="InterPro" id="IPR013010">
    <property type="entry name" value="Znf_SIAH"/>
</dbReference>
<dbReference type="AlphaFoldDB" id="M8BMG4"/>
<dbReference type="PROSITE" id="PS51081">
    <property type="entry name" value="ZF_SIAH"/>
    <property type="match status" value="1"/>
</dbReference>
<dbReference type="InterPro" id="IPR013083">
    <property type="entry name" value="Znf_RING/FYVE/PHD"/>
</dbReference>
<organism evidence="7">
    <name type="scientific">Aegilops tauschii</name>
    <name type="common">Tausch's goatgrass</name>
    <name type="synonym">Aegilops squarrosa</name>
    <dbReference type="NCBI Taxonomy" id="37682"/>
    <lineage>
        <taxon>Eukaryota</taxon>
        <taxon>Viridiplantae</taxon>
        <taxon>Streptophyta</taxon>
        <taxon>Embryophyta</taxon>
        <taxon>Tracheophyta</taxon>
        <taxon>Spermatophyta</taxon>
        <taxon>Magnoliopsida</taxon>
        <taxon>Liliopsida</taxon>
        <taxon>Poales</taxon>
        <taxon>Poaceae</taxon>
        <taxon>BOP clade</taxon>
        <taxon>Pooideae</taxon>
        <taxon>Triticodae</taxon>
        <taxon>Triticeae</taxon>
        <taxon>Triticinae</taxon>
        <taxon>Aegilops</taxon>
    </lineage>
</organism>
<protein>
    <submittedName>
        <fullName evidence="7">Putative E3 ubiquitin-protein ligase SINA-like protein 6</fullName>
    </submittedName>
</protein>
<name>M8BMG4_AEGTA</name>
<evidence type="ECO:0000256" key="3">
    <source>
        <dbReference type="ARBA" id="ARBA00022833"/>
    </source>
</evidence>
<dbReference type="Gene3D" id="3.30.40.10">
    <property type="entry name" value="Zinc/RING finger domain, C3HC4 (zinc finger)"/>
    <property type="match status" value="1"/>
</dbReference>
<accession>M8BMG4</accession>
<sequence length="444" mass="47650">MADDRASRDVNFPPWLSFRWKYSASHPNKAAPSQGRGEENRILVGSNPNPFPRSHSPRWQWMGALGAAKGPPPTNLRPPPPPYNQRYILPMLSALESHPSTTPPSPSFSKEKNMNHGGGERALAVVATATGTELQQVLSFSMSTALLTCHTCRLPLKSPVFKCDADHLLCSSCRELHGEEPCGLTVVHFAFLDAFVASVMVRCDFEKYGCHAGGIVYHESAEHRRACPHAPCGCPARASDGGGCGFIGSKQKLLDHITGSDGHSRPTICIPYGPPRTLNLPVSCGWHVLVDKAAAGVNRHRNLFLVSLGQHGPNISVSLLCVRADGGDPAPQFACELSVERSARGTIHMVKMKSPQMSSSSLSGGAPAPGDGEYEWLRVPKEEYLSGDTVPISIYIEMLSPAASTPPPLLAIAAAPPCPTEDTNKPATTYQSNGKKRKSASNLQ</sequence>
<evidence type="ECO:0000256" key="4">
    <source>
        <dbReference type="ARBA" id="ARBA00024004"/>
    </source>
</evidence>
<evidence type="ECO:0000259" key="6">
    <source>
        <dbReference type="PROSITE" id="PS51081"/>
    </source>
</evidence>
<feature type="region of interest" description="Disordered" evidence="5">
    <location>
        <begin position="96"/>
        <end position="116"/>
    </location>
</feature>
<evidence type="ECO:0000256" key="1">
    <source>
        <dbReference type="ARBA" id="ARBA00022723"/>
    </source>
</evidence>
<evidence type="ECO:0000313" key="7">
    <source>
        <dbReference type="EnsemblPlants" id="EMT23018"/>
    </source>
</evidence>
<keyword evidence="3" id="KW-0862">Zinc</keyword>
<dbReference type="PANTHER" id="PTHR46632:SF29">
    <property type="entry name" value="RING-TYPE E3 UBIQUITIN TRANSFERASE"/>
    <property type="match status" value="1"/>
</dbReference>
<evidence type="ECO:0000256" key="5">
    <source>
        <dbReference type="SAM" id="MobiDB-lite"/>
    </source>
</evidence>
<feature type="domain" description="SIAH-type" evidence="6">
    <location>
        <begin position="198"/>
        <end position="262"/>
    </location>
</feature>